<accession>A0A1G2B542</accession>
<evidence type="ECO:0000313" key="2">
    <source>
        <dbReference type="Proteomes" id="UP000176952"/>
    </source>
</evidence>
<protein>
    <submittedName>
        <fullName evidence="1">Uncharacterized protein</fullName>
    </submittedName>
</protein>
<dbReference type="Proteomes" id="UP000176952">
    <property type="component" value="Unassembled WGS sequence"/>
</dbReference>
<dbReference type="EMBL" id="MHKD01000020">
    <property type="protein sequence ID" value="OGY83347.1"/>
    <property type="molecule type" value="Genomic_DNA"/>
</dbReference>
<proteinExistence type="predicted"/>
<dbReference type="AlphaFoldDB" id="A0A1G2B542"/>
<organism evidence="1 2">
    <name type="scientific">Candidatus Kerfeldbacteria bacterium RIFCSPHIGHO2_12_FULL_48_17</name>
    <dbReference type="NCBI Taxonomy" id="1798542"/>
    <lineage>
        <taxon>Bacteria</taxon>
        <taxon>Candidatus Kerfeldiibacteriota</taxon>
    </lineage>
</organism>
<gene>
    <name evidence="1" type="ORF">A3F54_05905</name>
</gene>
<name>A0A1G2B542_9BACT</name>
<sequence>METLKNYVEKLVEHLLIVDLKNAQKPQQIAKRVFESVASAATNGWGESSFHTQNPRPPIIPLPLALLHELGTCGELAIVSKKNEPINAHRLVEKFLMLLILCVRSGHFWQDKKGKKFIGCFELPDWIEEAAASDIFPEAKPPSEKSSTLHPISFTPLHRLI</sequence>
<comment type="caution">
    <text evidence="1">The sequence shown here is derived from an EMBL/GenBank/DDBJ whole genome shotgun (WGS) entry which is preliminary data.</text>
</comment>
<reference evidence="1 2" key="1">
    <citation type="journal article" date="2016" name="Nat. Commun.">
        <title>Thousands of microbial genomes shed light on interconnected biogeochemical processes in an aquifer system.</title>
        <authorList>
            <person name="Anantharaman K."/>
            <person name="Brown C.T."/>
            <person name="Hug L.A."/>
            <person name="Sharon I."/>
            <person name="Castelle C.J."/>
            <person name="Probst A.J."/>
            <person name="Thomas B.C."/>
            <person name="Singh A."/>
            <person name="Wilkins M.J."/>
            <person name="Karaoz U."/>
            <person name="Brodie E.L."/>
            <person name="Williams K.H."/>
            <person name="Hubbard S.S."/>
            <person name="Banfield J.F."/>
        </authorList>
    </citation>
    <scope>NUCLEOTIDE SEQUENCE [LARGE SCALE GENOMIC DNA]</scope>
</reference>
<evidence type="ECO:0000313" key="1">
    <source>
        <dbReference type="EMBL" id="OGY83347.1"/>
    </source>
</evidence>